<dbReference type="OrthoDB" id="9788129at2"/>
<evidence type="ECO:0000256" key="5">
    <source>
        <dbReference type="ARBA" id="ARBA00012240"/>
    </source>
</evidence>
<dbReference type="InterPro" id="IPR003815">
    <property type="entry name" value="S-ribosylhomocysteinase"/>
</dbReference>
<dbReference type="GO" id="GO:0009372">
    <property type="term" value="P:quorum sensing"/>
    <property type="evidence" value="ECO:0007669"/>
    <property type="project" value="UniProtKB-KW"/>
</dbReference>
<dbReference type="InterPro" id="IPR037005">
    <property type="entry name" value="LuxS_sf"/>
</dbReference>
<comment type="similarity">
    <text evidence="3">Belongs to the LuxS family.</text>
</comment>
<evidence type="ECO:0000256" key="6">
    <source>
        <dbReference type="ARBA" id="ARBA00015130"/>
    </source>
</evidence>
<evidence type="ECO:0000256" key="4">
    <source>
        <dbReference type="ARBA" id="ARBA00011738"/>
    </source>
</evidence>
<comment type="function">
    <text evidence="12">Involved in the synthesis of autoinducer 2 (AI-2) which is secreted by bacteria and is used to communicate both the cell density and the metabolic potential of the environment. The regulation of gene expression in response to changes in cell density is called quorum sensing. Catalyzes the transformation of S-ribosylhomocysteine (RHC) to homocysteine (HC) and 4,5-dihydroxy-2,3-pentadione (DPD).</text>
</comment>
<dbReference type="PRINTS" id="PR01487">
    <property type="entry name" value="LUXSPROTEIN"/>
</dbReference>
<evidence type="ECO:0000256" key="1">
    <source>
        <dbReference type="ARBA" id="ARBA00000297"/>
    </source>
</evidence>
<keyword evidence="8" id="KW-0479">Metal-binding</keyword>
<reference evidence="15 16" key="1">
    <citation type="submission" date="2017-09" db="EMBL/GenBank/DDBJ databases">
        <title>Bacterial strain isolated from the female urinary microbiota.</title>
        <authorList>
            <person name="Thomas-White K."/>
            <person name="Kumar N."/>
            <person name="Forster S."/>
            <person name="Putonti C."/>
            <person name="Lawley T."/>
            <person name="Wolfe A.J."/>
        </authorList>
    </citation>
    <scope>NUCLEOTIDE SEQUENCE [LARGE SCALE GENOMIC DNA]</scope>
    <source>
        <strain evidence="15 16">UMB0852</strain>
    </source>
</reference>
<evidence type="ECO:0000256" key="11">
    <source>
        <dbReference type="ARBA" id="ARBA00023239"/>
    </source>
</evidence>
<keyword evidence="11 15" id="KW-0456">Lyase</keyword>
<dbReference type="SUPFAM" id="SSF63411">
    <property type="entry name" value="LuxS/MPP-like metallohydrolase"/>
    <property type="match status" value="1"/>
</dbReference>
<evidence type="ECO:0000256" key="2">
    <source>
        <dbReference type="ARBA" id="ARBA00001962"/>
    </source>
</evidence>
<keyword evidence="16" id="KW-1185">Reference proteome</keyword>
<dbReference type="RefSeq" id="WP_102227679.1">
    <property type="nucleotide sequence ID" value="NZ_PNFY01000013.1"/>
</dbReference>
<sequence>MEKIASFTVDHCHLEPGLYLSRIDTVGDRKLYSYDLRFVRPNKDLVLNTGEMHTLEHLGATFLRNDPKFKDEIIYLGPMGCRTGFYLITTDQIEAKDLLDLLTRTFEWAKDYHGDIPGNSPKECGNYLDHNLAMARYYASLYYDVLKDWTDLTFSY</sequence>
<accession>A0A2N6SM32</accession>
<protein>
    <recommendedName>
        <fullName evidence="6">S-ribosylhomocysteine lyase</fullName>
        <ecNumber evidence="5">4.4.1.21</ecNumber>
    </recommendedName>
    <alternativeName>
        <fullName evidence="13">AI-2 synthesis protein</fullName>
    </alternativeName>
    <alternativeName>
        <fullName evidence="14">Autoinducer-2 production protein LuxS</fullName>
    </alternativeName>
</protein>
<dbReference type="EMBL" id="PNHE01000025">
    <property type="protein sequence ID" value="PMC58116.1"/>
    <property type="molecule type" value="Genomic_DNA"/>
</dbReference>
<evidence type="ECO:0000256" key="14">
    <source>
        <dbReference type="ARBA" id="ARBA00031777"/>
    </source>
</evidence>
<dbReference type="STRING" id="84521.SAMN04487994_10414"/>
<dbReference type="InterPro" id="IPR011249">
    <property type="entry name" value="Metalloenz_LuxS/M16"/>
</dbReference>
<proteinExistence type="inferred from homology"/>
<dbReference type="GO" id="GO:0005506">
    <property type="term" value="F:iron ion binding"/>
    <property type="evidence" value="ECO:0007669"/>
    <property type="project" value="InterPro"/>
</dbReference>
<dbReference type="PANTHER" id="PTHR35799:SF1">
    <property type="entry name" value="S-RIBOSYLHOMOCYSTEINE LYASE"/>
    <property type="match status" value="1"/>
</dbReference>
<gene>
    <name evidence="15" type="ORF">CJ205_06155</name>
</gene>
<evidence type="ECO:0000256" key="8">
    <source>
        <dbReference type="ARBA" id="ARBA00022723"/>
    </source>
</evidence>
<keyword evidence="10" id="KW-0408">Iron</keyword>
<evidence type="ECO:0000256" key="9">
    <source>
        <dbReference type="ARBA" id="ARBA00022929"/>
    </source>
</evidence>
<keyword evidence="7" id="KW-0673">Quorum sensing</keyword>
<dbReference type="NCBIfam" id="NF002604">
    <property type="entry name" value="PRK02260.1-4"/>
    <property type="match status" value="1"/>
</dbReference>
<dbReference type="GO" id="GO:0043768">
    <property type="term" value="F:S-ribosylhomocysteine lyase activity"/>
    <property type="evidence" value="ECO:0007669"/>
    <property type="project" value="UniProtKB-EC"/>
</dbReference>
<evidence type="ECO:0000256" key="13">
    <source>
        <dbReference type="ARBA" id="ARBA00030600"/>
    </source>
</evidence>
<dbReference type="PANTHER" id="PTHR35799">
    <property type="entry name" value="S-RIBOSYLHOMOCYSTEINE LYASE"/>
    <property type="match status" value="1"/>
</dbReference>
<comment type="caution">
    <text evidence="15">The sequence shown here is derived from an EMBL/GenBank/DDBJ whole genome shotgun (WGS) entry which is preliminary data.</text>
</comment>
<evidence type="ECO:0000256" key="10">
    <source>
        <dbReference type="ARBA" id="ARBA00023004"/>
    </source>
</evidence>
<organism evidence="15 16">
    <name type="scientific">Dolosicoccus paucivorans</name>
    <dbReference type="NCBI Taxonomy" id="84521"/>
    <lineage>
        <taxon>Bacteria</taxon>
        <taxon>Bacillati</taxon>
        <taxon>Bacillota</taxon>
        <taxon>Bacilli</taxon>
        <taxon>Lactobacillales</taxon>
        <taxon>Aerococcaceae</taxon>
        <taxon>Dolosicoccus</taxon>
    </lineage>
</organism>
<comment type="cofactor">
    <cofactor evidence="2">
        <name>Fe cation</name>
        <dbReference type="ChEBI" id="CHEBI:24875"/>
    </cofactor>
</comment>
<dbReference type="Pfam" id="PF02664">
    <property type="entry name" value="LuxS"/>
    <property type="match status" value="1"/>
</dbReference>
<keyword evidence="9" id="KW-0071">Autoinducer synthesis</keyword>
<comment type="catalytic activity">
    <reaction evidence="1">
        <text>S-(5-deoxy-D-ribos-5-yl)-L-homocysteine = (S)-4,5-dihydroxypentane-2,3-dione + L-homocysteine</text>
        <dbReference type="Rhea" id="RHEA:17753"/>
        <dbReference type="ChEBI" id="CHEBI:29484"/>
        <dbReference type="ChEBI" id="CHEBI:58195"/>
        <dbReference type="ChEBI" id="CHEBI:58199"/>
        <dbReference type="EC" id="4.4.1.21"/>
    </reaction>
</comment>
<dbReference type="AlphaFoldDB" id="A0A2N6SM32"/>
<evidence type="ECO:0000313" key="16">
    <source>
        <dbReference type="Proteomes" id="UP000235682"/>
    </source>
</evidence>
<evidence type="ECO:0000256" key="12">
    <source>
        <dbReference type="ARBA" id="ARBA00024654"/>
    </source>
</evidence>
<dbReference type="Proteomes" id="UP000235682">
    <property type="component" value="Unassembled WGS sequence"/>
</dbReference>
<evidence type="ECO:0000313" key="15">
    <source>
        <dbReference type="EMBL" id="PMC58116.1"/>
    </source>
</evidence>
<evidence type="ECO:0000256" key="7">
    <source>
        <dbReference type="ARBA" id="ARBA00022654"/>
    </source>
</evidence>
<comment type="subunit">
    <text evidence="4">Homodimer.</text>
</comment>
<dbReference type="EC" id="4.4.1.21" evidence="5"/>
<name>A0A2N6SM32_9LACT</name>
<dbReference type="Gene3D" id="3.30.1360.80">
    <property type="entry name" value="S-ribosylhomocysteinase (LuxS)"/>
    <property type="match status" value="1"/>
</dbReference>
<evidence type="ECO:0000256" key="3">
    <source>
        <dbReference type="ARBA" id="ARBA00007311"/>
    </source>
</evidence>